<evidence type="ECO:0000313" key="2">
    <source>
        <dbReference type="EMBL" id="AHF81125.1"/>
    </source>
</evidence>
<dbReference type="Gene3D" id="3.90.550.10">
    <property type="entry name" value="Spore Coat Polysaccharide Biosynthesis Protein SpsA, Chain A"/>
    <property type="match status" value="1"/>
</dbReference>
<dbReference type="AlphaFoldDB" id="W0I9I6"/>
<dbReference type="Proteomes" id="UP000019027">
    <property type="component" value="Chromosome"/>
</dbReference>
<name>W0I9I6_9EURY</name>
<sequence length="218" mass="25462">MTKTDKNLFKFSLYPYFMRAYILAFPERRWDNYLIPLAEEPLVRIVEQRLRMTKRIDGVYTIIRKGQLRRFSLHISNPVEVKAKNKIEALYKVLPTSEELFLVEGNMPLVMPFLVNYLSTLFLDSDADALIPSWSDGTLEVTHAFYDAKALKSALEACLAENERKLSCIAKYLDYETISIEELAKRNPKVTLSFFKIKSSFDLRFAEETLKKLERKEL</sequence>
<reference evidence="2 3" key="1">
    <citation type="journal article" date="2014" name="Int. J. Syst. Evol. Microbiol.">
        <title>Thermococcus paralvinellae sp. nov. and Thermococcus cleftensis sp. nov. of hyperthermophilic heterotrophs from deep-sea hydrothermal vents.</title>
        <authorList>
            <person name="Hensley S.A."/>
            <person name="Jung J.H."/>
            <person name="Park C.S."/>
            <person name="Holden J.F."/>
        </authorList>
    </citation>
    <scope>NUCLEOTIDE SEQUENCE [LARGE SCALE GENOMIC DNA]</scope>
    <source>
        <strain evidence="2 3">ES1</strain>
    </source>
</reference>
<protein>
    <recommendedName>
        <fullName evidence="1">MobA-like NTP transferase domain-containing protein</fullName>
    </recommendedName>
</protein>
<proteinExistence type="predicted"/>
<dbReference type="EMBL" id="CP006965">
    <property type="protein sequence ID" value="AHF81125.1"/>
    <property type="molecule type" value="Genomic_DNA"/>
</dbReference>
<keyword evidence="3" id="KW-1185">Reference proteome</keyword>
<dbReference type="KEGG" id="ths:TES1_1750"/>
<dbReference type="HOGENOM" id="CLU_1393631_0_0_2"/>
<dbReference type="InterPro" id="IPR029044">
    <property type="entry name" value="Nucleotide-diphossugar_trans"/>
</dbReference>
<dbReference type="Pfam" id="PF12804">
    <property type="entry name" value="NTP_transf_3"/>
    <property type="match status" value="1"/>
</dbReference>
<dbReference type="InterPro" id="IPR025877">
    <property type="entry name" value="MobA-like_NTP_Trfase"/>
</dbReference>
<feature type="domain" description="MobA-like NTP transferase" evidence="1">
    <location>
        <begin position="33"/>
        <end position="163"/>
    </location>
</feature>
<accession>W0I9I6</accession>
<dbReference type="STRING" id="582419.TES1_1750"/>
<gene>
    <name evidence="2" type="ORF">TES1_1750</name>
</gene>
<dbReference type="SUPFAM" id="SSF53448">
    <property type="entry name" value="Nucleotide-diphospho-sugar transferases"/>
    <property type="match status" value="1"/>
</dbReference>
<organism evidence="2 3">
    <name type="scientific">Thermococcus paralvinellae</name>
    <dbReference type="NCBI Taxonomy" id="582419"/>
    <lineage>
        <taxon>Archaea</taxon>
        <taxon>Methanobacteriati</taxon>
        <taxon>Methanobacteriota</taxon>
        <taxon>Thermococci</taxon>
        <taxon>Thermococcales</taxon>
        <taxon>Thermococcaceae</taxon>
        <taxon>Thermococcus</taxon>
    </lineage>
</organism>
<evidence type="ECO:0000313" key="3">
    <source>
        <dbReference type="Proteomes" id="UP000019027"/>
    </source>
</evidence>
<evidence type="ECO:0000259" key="1">
    <source>
        <dbReference type="Pfam" id="PF12804"/>
    </source>
</evidence>